<organism evidence="1">
    <name type="scientific">marine sediment metagenome</name>
    <dbReference type="NCBI Taxonomy" id="412755"/>
    <lineage>
        <taxon>unclassified sequences</taxon>
        <taxon>metagenomes</taxon>
        <taxon>ecological metagenomes</taxon>
    </lineage>
</organism>
<evidence type="ECO:0000313" key="1">
    <source>
        <dbReference type="EMBL" id="KKN41353.1"/>
    </source>
</evidence>
<comment type="caution">
    <text evidence="1">The sequence shown here is derived from an EMBL/GenBank/DDBJ whole genome shotgun (WGS) entry which is preliminary data.</text>
</comment>
<dbReference type="EMBL" id="LAZR01001653">
    <property type="protein sequence ID" value="KKN41353.1"/>
    <property type="molecule type" value="Genomic_DNA"/>
</dbReference>
<dbReference type="AlphaFoldDB" id="A0A0F9TIU3"/>
<name>A0A0F9TIU3_9ZZZZ</name>
<reference evidence="1" key="1">
    <citation type="journal article" date="2015" name="Nature">
        <title>Complex archaea that bridge the gap between prokaryotes and eukaryotes.</title>
        <authorList>
            <person name="Spang A."/>
            <person name="Saw J.H."/>
            <person name="Jorgensen S.L."/>
            <person name="Zaremba-Niedzwiedzka K."/>
            <person name="Martijn J."/>
            <person name="Lind A.E."/>
            <person name="van Eijk R."/>
            <person name="Schleper C."/>
            <person name="Guy L."/>
            <person name="Ettema T.J."/>
        </authorList>
    </citation>
    <scope>NUCLEOTIDE SEQUENCE</scope>
</reference>
<accession>A0A0F9TIU3</accession>
<sequence>PDIVVNLIRLFEGKIERVPGFTSANVSLDVVRNEIADDRLLGRLVTLADFPDAPPEVLGATIPLVFGQVDLSRAVIINTNAVDRLFFNHFIADQFIKLRDVSEFPTAGTIQVGDEQVAYTGKDATANELTGATRGANGTIASDHAKDTVVRELGPFVAKFADHPVDQIIDIRIRDSQGNLGEPVPDPTSIDHDLATATWDELPRVRSSGVESLFQRIHFRDQEASNRALNAKFAARENPAYGTFDFADVTPGNPLKITTNTENLGEPGDIKRAWIAVVHDSTPTSNQAEEIDDGSGFVQRPDEEVAQERVEQQIFDFVPLPEGGFINATRVGEAVRDDIRDNGTDPAVATFNQMTASRQGVPNGYDTQFSANVASLVTQDVAAEQALGAAHDKAVADANAAAQAATRAAIATGSTVTFPSKSPTSFSLVAEDLTPIEIARFDDRTNDRLYDVEVQIVPFVPETKTLVPQVRIEAAGVWSNAPKVLDHELLVTTRENAESIFDGERDRTGDAAFNIPGEINAGDGPGFAARVKFLEGQVEPQETGFKIKRARIRVFVDTVTVLGFIYAPMLAYLEDRSGKISGSEVNCRLFNIPAGGTEATIPTGCIVAPAEFFSEDIDIEVFGSRLQLLDNLRMVLEPSAPTDDGDITCLNFWVCMTCDLIIELEKEPPPEPVIEDRKGITNHFEMTEFVDGDWNFFNDPERGGSITIESAIGGLRVLEAYWVVEYQPFFDVSSSVPDIFANVTGRVPGGNPADISEAIVTSAPPLGMGLPSTSIAREDYTPARGEFAADGIRADFTITEQVNAVEVLTRLAEQCDFRQAWSRGRHRIVRKPVVGGMLRVDGVLKLVAGDVFTAVRDLSDADVFRDTLGFSRSALEEIRTRASVKFKPLTRAGEFGGSLEIISDAAEVEFGRREGGRNTDGRTRVFHELDLIRDAATAELVSSRDLLRHSTPRWFAEMLLPLFGLELKLGDLVSLDHREFSFAFGEVLDASVETVSLDNGPSITVNVALIVWEK</sequence>
<protein>
    <submittedName>
        <fullName evidence="1">Uncharacterized protein</fullName>
    </submittedName>
</protein>
<gene>
    <name evidence="1" type="ORF">LCGC14_0724350</name>
</gene>
<proteinExistence type="predicted"/>
<feature type="non-terminal residue" evidence="1">
    <location>
        <position position="1"/>
    </location>
</feature>